<gene>
    <name evidence="1" type="ORF">MAF45_04945</name>
</gene>
<name>A0ABS9MQ95_9BURK</name>
<dbReference type="RefSeq" id="WP_237978448.1">
    <property type="nucleotide sequence ID" value="NZ_JAKNCT010000005.1"/>
</dbReference>
<dbReference type="Gene3D" id="3.40.630.10">
    <property type="entry name" value="Zn peptidases"/>
    <property type="match status" value="1"/>
</dbReference>
<organism evidence="1 2">
    <name type="scientific">Mesosutterella porci</name>
    <dbReference type="NCBI Taxonomy" id="2915351"/>
    <lineage>
        <taxon>Bacteria</taxon>
        <taxon>Pseudomonadati</taxon>
        <taxon>Pseudomonadota</taxon>
        <taxon>Betaproteobacteria</taxon>
        <taxon>Burkholderiales</taxon>
        <taxon>Sutterellaceae</taxon>
        <taxon>Mesosutterella</taxon>
    </lineage>
</organism>
<evidence type="ECO:0000313" key="2">
    <source>
        <dbReference type="Proteomes" id="UP001297600"/>
    </source>
</evidence>
<keyword evidence="2" id="KW-1185">Reference proteome</keyword>
<sequence>MPEIYNSTELRRELHPMAEPGFDVARTADFVLSKLRALGVEASRIGDTNGVLAVIRGCEPGPVLLPSIRTGYLGIGVGAVSGLHDRNMHFDDTLLPMGPRVMTAFVLRHLG</sequence>
<proteinExistence type="predicted"/>
<dbReference type="SUPFAM" id="SSF53187">
    <property type="entry name" value="Zn-dependent exopeptidases"/>
    <property type="match status" value="1"/>
</dbReference>
<dbReference type="Proteomes" id="UP001297600">
    <property type="component" value="Unassembled WGS sequence"/>
</dbReference>
<reference evidence="1 2" key="1">
    <citation type="submission" date="2022-02" db="EMBL/GenBank/DDBJ databases">
        <title>Mesosutterella porci, a novel member of the family Sutterellaceae from pig feces.</title>
        <authorList>
            <person name="Wylensek D."/>
            <person name="Clavel T."/>
        </authorList>
    </citation>
    <scope>NUCLEOTIDE SEQUENCE [LARGE SCALE GENOMIC DNA]</scope>
    <source>
        <strain evidence="2">oilRF-744-wt-GAM-9</strain>
    </source>
</reference>
<evidence type="ECO:0008006" key="3">
    <source>
        <dbReference type="Google" id="ProtNLM"/>
    </source>
</evidence>
<protein>
    <recommendedName>
        <fullName evidence="3">Peptidase M20 dimerisation domain-containing protein</fullName>
    </recommendedName>
</protein>
<dbReference type="EMBL" id="JAKNCT010000005">
    <property type="protein sequence ID" value="MCG5030792.1"/>
    <property type="molecule type" value="Genomic_DNA"/>
</dbReference>
<accession>A0ABS9MQ95</accession>
<comment type="caution">
    <text evidence="1">The sequence shown here is derived from an EMBL/GenBank/DDBJ whole genome shotgun (WGS) entry which is preliminary data.</text>
</comment>
<evidence type="ECO:0000313" key="1">
    <source>
        <dbReference type="EMBL" id="MCG5030792.1"/>
    </source>
</evidence>